<dbReference type="EMBL" id="CAJPDR010000842">
    <property type="protein sequence ID" value="CAF9942954.1"/>
    <property type="molecule type" value="Genomic_DNA"/>
</dbReference>
<accession>A0A8H3J959</accession>
<evidence type="ECO:0000313" key="3">
    <source>
        <dbReference type="Proteomes" id="UP000664203"/>
    </source>
</evidence>
<keyword evidence="1" id="KW-0732">Signal</keyword>
<feature type="chain" id="PRO_5034269955" evidence="1">
    <location>
        <begin position="25"/>
        <end position="333"/>
    </location>
</feature>
<sequence length="333" mass="36706">MQMPYFQVFFLALCALNRISTVATTPSTPTDLFNTSHVDDVFSDKILGLGIPPWPVGFNVSYDFELPKIKRLATLMTAVEALKQMALEDWTGVIASTQSFGLPDYQAETVIDVIPYSQGQQLERRFAIWGVILGLFQMWKNNKECKYLKVTLEWQEVPFGLVVFNTGAVTTPLSISGKSFNGSLNVDKRSAANDSAILQMVNNTASVEATVESHLKTIFSAAGGEGGILDIFDVFFPIMSALSELASLPKSFRLDHFVTGLKGFDGALCIRSVYRTSPPYLEVQWIIVALSRLPAYMLSVRRWGSVHIILGIDEQLIGVGGFLKMEDPQCGGL</sequence>
<dbReference type="AlphaFoldDB" id="A0A8H3J959"/>
<protein>
    <submittedName>
        <fullName evidence="2">Uncharacterized protein</fullName>
    </submittedName>
</protein>
<dbReference type="OrthoDB" id="10289551at2759"/>
<feature type="signal peptide" evidence="1">
    <location>
        <begin position="1"/>
        <end position="24"/>
    </location>
</feature>
<organism evidence="2 3">
    <name type="scientific">Alectoria fallacina</name>
    <dbReference type="NCBI Taxonomy" id="1903189"/>
    <lineage>
        <taxon>Eukaryota</taxon>
        <taxon>Fungi</taxon>
        <taxon>Dikarya</taxon>
        <taxon>Ascomycota</taxon>
        <taxon>Pezizomycotina</taxon>
        <taxon>Lecanoromycetes</taxon>
        <taxon>OSLEUM clade</taxon>
        <taxon>Lecanoromycetidae</taxon>
        <taxon>Lecanorales</taxon>
        <taxon>Lecanorineae</taxon>
        <taxon>Parmeliaceae</taxon>
        <taxon>Alectoria</taxon>
    </lineage>
</organism>
<evidence type="ECO:0000256" key="1">
    <source>
        <dbReference type="SAM" id="SignalP"/>
    </source>
</evidence>
<gene>
    <name evidence="2" type="ORF">ALECFALPRED_010284</name>
</gene>
<evidence type="ECO:0000313" key="2">
    <source>
        <dbReference type="EMBL" id="CAF9942954.1"/>
    </source>
</evidence>
<reference evidence="2" key="1">
    <citation type="submission" date="2021-03" db="EMBL/GenBank/DDBJ databases">
        <authorList>
            <person name="Tagirdzhanova G."/>
        </authorList>
    </citation>
    <scope>NUCLEOTIDE SEQUENCE</scope>
</reference>
<keyword evidence="3" id="KW-1185">Reference proteome</keyword>
<proteinExistence type="predicted"/>
<dbReference type="Proteomes" id="UP000664203">
    <property type="component" value="Unassembled WGS sequence"/>
</dbReference>
<name>A0A8H3J959_9LECA</name>
<comment type="caution">
    <text evidence="2">The sequence shown here is derived from an EMBL/GenBank/DDBJ whole genome shotgun (WGS) entry which is preliminary data.</text>
</comment>